<organism evidence="2 3">
    <name type="scientific">Fukomys damarensis</name>
    <name type="common">Damaraland mole rat</name>
    <name type="synonym">Cryptomys damarensis</name>
    <dbReference type="NCBI Taxonomy" id="885580"/>
    <lineage>
        <taxon>Eukaryota</taxon>
        <taxon>Metazoa</taxon>
        <taxon>Chordata</taxon>
        <taxon>Craniata</taxon>
        <taxon>Vertebrata</taxon>
        <taxon>Euteleostomi</taxon>
        <taxon>Mammalia</taxon>
        <taxon>Eutheria</taxon>
        <taxon>Euarchontoglires</taxon>
        <taxon>Glires</taxon>
        <taxon>Rodentia</taxon>
        <taxon>Hystricomorpha</taxon>
        <taxon>Bathyergidae</taxon>
        <taxon>Fukomys</taxon>
    </lineage>
</organism>
<accession>A0A091CTQ4</accession>
<sequence length="76" mass="8357">MSPRDHRLGPVQHSSCERELRSPGAQSDGPLPYQTLGKCLSVFLSFATSEDTNVVRVSSPLDSKQSRSYYIGVDKS</sequence>
<dbReference type="AlphaFoldDB" id="A0A091CTQ4"/>
<evidence type="ECO:0000313" key="3">
    <source>
        <dbReference type="Proteomes" id="UP000028990"/>
    </source>
</evidence>
<reference evidence="2 3" key="1">
    <citation type="submission" date="2013-11" db="EMBL/GenBank/DDBJ databases">
        <title>The Damaraland mole rat (Fukomys damarensis) genome and evolution of African mole rats.</title>
        <authorList>
            <person name="Gladyshev V.N."/>
            <person name="Fang X."/>
        </authorList>
    </citation>
    <scope>NUCLEOTIDE SEQUENCE [LARGE SCALE GENOMIC DNA]</scope>
    <source>
        <tissue evidence="2">Liver</tissue>
    </source>
</reference>
<evidence type="ECO:0000256" key="1">
    <source>
        <dbReference type="SAM" id="MobiDB-lite"/>
    </source>
</evidence>
<gene>
    <name evidence="2" type="ORF">H920_17242</name>
</gene>
<dbReference type="Proteomes" id="UP000028990">
    <property type="component" value="Unassembled WGS sequence"/>
</dbReference>
<feature type="region of interest" description="Disordered" evidence="1">
    <location>
        <begin position="1"/>
        <end position="31"/>
    </location>
</feature>
<keyword evidence="3" id="KW-1185">Reference proteome</keyword>
<protein>
    <submittedName>
        <fullName evidence="2">Uncharacterized protein</fullName>
    </submittedName>
</protein>
<evidence type="ECO:0000313" key="2">
    <source>
        <dbReference type="EMBL" id="KFO21333.1"/>
    </source>
</evidence>
<dbReference type="EMBL" id="KN124392">
    <property type="protein sequence ID" value="KFO21333.1"/>
    <property type="molecule type" value="Genomic_DNA"/>
</dbReference>
<proteinExistence type="predicted"/>
<name>A0A091CTQ4_FUKDA</name>